<dbReference type="AlphaFoldDB" id="A0A9W6ZZ52"/>
<name>A0A9W6ZZ52_9STRA</name>
<dbReference type="Proteomes" id="UP001165082">
    <property type="component" value="Unassembled WGS sequence"/>
</dbReference>
<protein>
    <submittedName>
        <fullName evidence="3">Uncharacterized protein</fullName>
    </submittedName>
</protein>
<keyword evidence="1" id="KW-0175">Coiled coil</keyword>
<accession>A0A9W6ZZ52</accession>
<evidence type="ECO:0000256" key="1">
    <source>
        <dbReference type="SAM" id="Coils"/>
    </source>
</evidence>
<evidence type="ECO:0000313" key="3">
    <source>
        <dbReference type="EMBL" id="GMH61096.1"/>
    </source>
</evidence>
<evidence type="ECO:0000313" key="4">
    <source>
        <dbReference type="Proteomes" id="UP001165082"/>
    </source>
</evidence>
<proteinExistence type="predicted"/>
<comment type="caution">
    <text evidence="3">The sequence shown here is derived from an EMBL/GenBank/DDBJ whole genome shotgun (WGS) entry which is preliminary data.</text>
</comment>
<keyword evidence="4" id="KW-1185">Reference proteome</keyword>
<dbReference type="EMBL" id="BRXZ01001060">
    <property type="protein sequence ID" value="GMH61096.1"/>
    <property type="molecule type" value="Genomic_DNA"/>
</dbReference>
<gene>
    <name evidence="3" type="ORF">TrRE_jg8646</name>
</gene>
<feature type="coiled-coil region" evidence="1">
    <location>
        <begin position="130"/>
        <end position="184"/>
    </location>
</feature>
<feature type="compositionally biased region" description="Basic and acidic residues" evidence="2">
    <location>
        <begin position="273"/>
        <end position="299"/>
    </location>
</feature>
<sequence length="332" mass="36543">MDSFSSFPFQSPSTSTIVAPDISSVTAVDSPSVSHSSKVLSLASDLQVNIGALEVLHGLARRSSYTKTTPVAVKQAGNLGYDGDGEAVVEHLETAVANNWGGEQGGGVGEIMARLRGDLRTTQEDLVRAVKGWKKDRSDYEKKLEEVRRESNVGQVKARYMEEKKKLRGQIAALQARVREAEGKYSRTCMEYESKLQGLGSSVLDARLQREKDRASIRRKSLAMSTSVNDSLLSASSLSRECQSLRRENSDLRNALREAEVEIQNSRIGGRNQGEEDKRRVTELERENGRLKAQLENRVKKPGRRPPAPPVTVDFGKFSGVGGLDDLLEPDL</sequence>
<feature type="region of interest" description="Disordered" evidence="2">
    <location>
        <begin position="267"/>
        <end position="322"/>
    </location>
</feature>
<evidence type="ECO:0000256" key="2">
    <source>
        <dbReference type="SAM" id="MobiDB-lite"/>
    </source>
</evidence>
<dbReference type="OrthoDB" id="10454271at2759"/>
<organism evidence="3 4">
    <name type="scientific">Triparma retinervis</name>
    <dbReference type="NCBI Taxonomy" id="2557542"/>
    <lineage>
        <taxon>Eukaryota</taxon>
        <taxon>Sar</taxon>
        <taxon>Stramenopiles</taxon>
        <taxon>Ochrophyta</taxon>
        <taxon>Bolidophyceae</taxon>
        <taxon>Parmales</taxon>
        <taxon>Triparmaceae</taxon>
        <taxon>Triparma</taxon>
    </lineage>
</organism>
<reference evidence="3" key="1">
    <citation type="submission" date="2022-07" db="EMBL/GenBank/DDBJ databases">
        <title>Genome analysis of Parmales, a sister group of diatoms, reveals the evolutionary specialization of diatoms from phago-mixotrophs to photoautotrophs.</title>
        <authorList>
            <person name="Ban H."/>
            <person name="Sato S."/>
            <person name="Yoshikawa S."/>
            <person name="Kazumasa Y."/>
            <person name="Nakamura Y."/>
            <person name="Ichinomiya M."/>
            <person name="Saitoh K."/>
            <person name="Sato N."/>
            <person name="Blanc-Mathieu R."/>
            <person name="Endo H."/>
            <person name="Kuwata A."/>
            <person name="Ogata H."/>
        </authorList>
    </citation>
    <scope>NUCLEOTIDE SEQUENCE</scope>
</reference>